<proteinExistence type="predicted"/>
<keyword evidence="3" id="KW-1185">Reference proteome</keyword>
<evidence type="ECO:0000259" key="1">
    <source>
        <dbReference type="SMART" id="SM00597"/>
    </source>
</evidence>
<dbReference type="SMART" id="SM00597">
    <property type="entry name" value="ZnF_TTF"/>
    <property type="match status" value="1"/>
</dbReference>
<protein>
    <recommendedName>
        <fullName evidence="1">TTF-type domain-containing protein</fullName>
    </recommendedName>
</protein>
<evidence type="ECO:0000313" key="3">
    <source>
        <dbReference type="Proteomes" id="UP001152484"/>
    </source>
</evidence>
<dbReference type="EMBL" id="CAMAPE010000016">
    <property type="protein sequence ID" value="CAH9082723.1"/>
    <property type="molecule type" value="Genomic_DNA"/>
</dbReference>
<reference evidence="2" key="1">
    <citation type="submission" date="2022-07" db="EMBL/GenBank/DDBJ databases">
        <authorList>
            <person name="Macas J."/>
            <person name="Novak P."/>
            <person name="Neumann P."/>
        </authorList>
    </citation>
    <scope>NUCLEOTIDE SEQUENCE</scope>
</reference>
<sequence>MAPRVRKYESGYEKRMKKKKTDEFILSQKGALENFVTREPQSVFANKNTCASGGVDVDDIVGATDNDVDVDDCVGATVNVVDDDLGATANDNVDGIVNSSCEFDDNVVANDVFESIDIFDPRNWDVLDCNMINNLVEKGPIRDLSITKGPKDQSSRRFSSAFYTRILSNREKCDREWLVYSKEIDKVFCFCCKIFKKGIGRNQLANERFGDWTHVTTRLREHECSAEHLKNMTTWYDLR</sequence>
<dbReference type="OrthoDB" id="1427281at2759"/>
<gene>
    <name evidence="2" type="ORF">CEURO_LOCUS8362</name>
</gene>
<dbReference type="AlphaFoldDB" id="A0A9P0Z0U7"/>
<evidence type="ECO:0000313" key="2">
    <source>
        <dbReference type="EMBL" id="CAH9082723.1"/>
    </source>
</evidence>
<dbReference type="InterPro" id="IPR006580">
    <property type="entry name" value="Znf_TTF"/>
</dbReference>
<comment type="caution">
    <text evidence="2">The sequence shown here is derived from an EMBL/GenBank/DDBJ whole genome shotgun (WGS) entry which is preliminary data.</text>
</comment>
<organism evidence="2 3">
    <name type="scientific">Cuscuta europaea</name>
    <name type="common">European dodder</name>
    <dbReference type="NCBI Taxonomy" id="41803"/>
    <lineage>
        <taxon>Eukaryota</taxon>
        <taxon>Viridiplantae</taxon>
        <taxon>Streptophyta</taxon>
        <taxon>Embryophyta</taxon>
        <taxon>Tracheophyta</taxon>
        <taxon>Spermatophyta</taxon>
        <taxon>Magnoliopsida</taxon>
        <taxon>eudicotyledons</taxon>
        <taxon>Gunneridae</taxon>
        <taxon>Pentapetalae</taxon>
        <taxon>asterids</taxon>
        <taxon>lamiids</taxon>
        <taxon>Solanales</taxon>
        <taxon>Convolvulaceae</taxon>
        <taxon>Cuscuteae</taxon>
        <taxon>Cuscuta</taxon>
        <taxon>Cuscuta subgen. Cuscuta</taxon>
    </lineage>
</organism>
<feature type="domain" description="TTF-type" evidence="1">
    <location>
        <begin position="162"/>
        <end position="235"/>
    </location>
</feature>
<dbReference type="Proteomes" id="UP001152484">
    <property type="component" value="Unassembled WGS sequence"/>
</dbReference>
<name>A0A9P0Z0U7_CUSEU</name>
<accession>A0A9P0Z0U7</accession>